<evidence type="ECO:0000256" key="1">
    <source>
        <dbReference type="ARBA" id="ARBA00022491"/>
    </source>
</evidence>
<dbReference type="Pfam" id="PF00392">
    <property type="entry name" value="GntR"/>
    <property type="match status" value="1"/>
</dbReference>
<name>A0A1G8KHQ3_9GAMM</name>
<evidence type="ECO:0000256" key="4">
    <source>
        <dbReference type="ARBA" id="ARBA00023163"/>
    </source>
</evidence>
<dbReference type="SUPFAM" id="SSF46785">
    <property type="entry name" value="Winged helix' DNA-binding domain"/>
    <property type="match status" value="1"/>
</dbReference>
<dbReference type="InterPro" id="IPR000524">
    <property type="entry name" value="Tscrpt_reg_HTH_GntR"/>
</dbReference>
<keyword evidence="1" id="KW-0678">Repressor</keyword>
<reference evidence="9" key="1">
    <citation type="submission" date="2016-10" db="EMBL/GenBank/DDBJ databases">
        <authorList>
            <person name="Varghese N."/>
            <person name="Submissions S."/>
        </authorList>
    </citation>
    <scope>NUCLEOTIDE SEQUENCE [LARGE SCALE GENOMIC DNA]</scope>
    <source>
        <strain evidence="9">DSM 23317</strain>
    </source>
</reference>
<evidence type="ECO:0000256" key="3">
    <source>
        <dbReference type="ARBA" id="ARBA00023125"/>
    </source>
</evidence>
<dbReference type="InterPro" id="IPR036388">
    <property type="entry name" value="WH-like_DNA-bd_sf"/>
</dbReference>
<evidence type="ECO:0000313" key="8">
    <source>
        <dbReference type="EMBL" id="SDI42934.1"/>
    </source>
</evidence>
<evidence type="ECO:0000256" key="6">
    <source>
        <dbReference type="ARBA" id="ARBA00039592"/>
    </source>
</evidence>
<dbReference type="PROSITE" id="PS50949">
    <property type="entry name" value="HTH_GNTR"/>
    <property type="match status" value="1"/>
</dbReference>
<dbReference type="NCBIfam" id="NF007001">
    <property type="entry name" value="PRK09464.1"/>
    <property type="match status" value="1"/>
</dbReference>
<dbReference type="InterPro" id="IPR036390">
    <property type="entry name" value="WH_DNA-bd_sf"/>
</dbReference>
<feature type="domain" description="HTH gntR-type" evidence="7">
    <location>
        <begin position="9"/>
        <end position="77"/>
    </location>
</feature>
<keyword evidence="3" id="KW-0238">DNA-binding</keyword>
<dbReference type="PANTHER" id="PTHR43537:SF34">
    <property type="entry name" value="PYRUVATE DEHYDROGENASE COMPLEX REPRESSOR"/>
    <property type="match status" value="1"/>
</dbReference>
<keyword evidence="9" id="KW-1185">Reference proteome</keyword>
<dbReference type="SUPFAM" id="SSF48008">
    <property type="entry name" value="GntR ligand-binding domain-like"/>
    <property type="match status" value="1"/>
</dbReference>
<keyword evidence="2" id="KW-0805">Transcription regulation</keyword>
<proteinExistence type="predicted"/>
<dbReference type="Proteomes" id="UP000199527">
    <property type="component" value="Unassembled WGS sequence"/>
</dbReference>
<evidence type="ECO:0000256" key="5">
    <source>
        <dbReference type="ARBA" id="ARBA00037357"/>
    </source>
</evidence>
<comment type="function">
    <text evidence="5">Transcriptional repressor for the pyruvate dehydrogenase complex genes aceEF and lpd.</text>
</comment>
<organism evidence="8 9">
    <name type="scientific">Ferrimonas sediminum</name>
    <dbReference type="NCBI Taxonomy" id="718193"/>
    <lineage>
        <taxon>Bacteria</taxon>
        <taxon>Pseudomonadati</taxon>
        <taxon>Pseudomonadota</taxon>
        <taxon>Gammaproteobacteria</taxon>
        <taxon>Alteromonadales</taxon>
        <taxon>Ferrimonadaceae</taxon>
        <taxon>Ferrimonas</taxon>
    </lineage>
</organism>
<sequence>MAYQKISQPKLSDVIVNQLEKMILEGSLKPGQKLPPERELAQQFEVSRPSLREAIQKLEVKGLLNRRQGGGTYVQDQLWKSLADPLIELLADNPETQYDLLEFRHATEGMMAYYAALRGTDSDRAILKQRIDRLNEVQGQLELEATAIVDFYRAVAEASHNVAMLHVVLSLSPLLERNVAENLELLYRREGSAHYANLHREALLKAILNREPEVARRASNEHLAYIEEVTIEVRQEDSRQQRSLRRLRNDY</sequence>
<evidence type="ECO:0000313" key="9">
    <source>
        <dbReference type="Proteomes" id="UP000199527"/>
    </source>
</evidence>
<dbReference type="Pfam" id="PF07729">
    <property type="entry name" value="FCD"/>
    <property type="match status" value="1"/>
</dbReference>
<dbReference type="PANTHER" id="PTHR43537">
    <property type="entry name" value="TRANSCRIPTIONAL REGULATOR, GNTR FAMILY"/>
    <property type="match status" value="1"/>
</dbReference>
<accession>A0A1G8KHQ3</accession>
<dbReference type="RefSeq" id="WP_028111535.1">
    <property type="nucleotide sequence ID" value="NZ_FNEM01000001.1"/>
</dbReference>
<dbReference type="SMART" id="SM00895">
    <property type="entry name" value="FCD"/>
    <property type="match status" value="1"/>
</dbReference>
<dbReference type="GO" id="GO:0003677">
    <property type="term" value="F:DNA binding"/>
    <property type="evidence" value="ECO:0007669"/>
    <property type="project" value="UniProtKB-KW"/>
</dbReference>
<dbReference type="InterPro" id="IPR008920">
    <property type="entry name" value="TF_FadR/GntR_C"/>
</dbReference>
<dbReference type="Gene3D" id="1.20.120.530">
    <property type="entry name" value="GntR ligand-binding domain-like"/>
    <property type="match status" value="1"/>
</dbReference>
<dbReference type="Gene3D" id="1.10.10.10">
    <property type="entry name" value="Winged helix-like DNA-binding domain superfamily/Winged helix DNA-binding domain"/>
    <property type="match status" value="1"/>
</dbReference>
<protein>
    <recommendedName>
        <fullName evidence="6">Pyruvate dehydrogenase complex repressor</fullName>
    </recommendedName>
</protein>
<dbReference type="InterPro" id="IPR011711">
    <property type="entry name" value="GntR_C"/>
</dbReference>
<gene>
    <name evidence="8" type="ORF">SAMN04488540_101378</name>
</gene>
<dbReference type="PRINTS" id="PR00035">
    <property type="entry name" value="HTHGNTR"/>
</dbReference>
<dbReference type="AlphaFoldDB" id="A0A1G8KHQ3"/>
<keyword evidence="4" id="KW-0804">Transcription</keyword>
<dbReference type="GO" id="GO:0003700">
    <property type="term" value="F:DNA-binding transcription factor activity"/>
    <property type="evidence" value="ECO:0007669"/>
    <property type="project" value="InterPro"/>
</dbReference>
<evidence type="ECO:0000256" key="2">
    <source>
        <dbReference type="ARBA" id="ARBA00023015"/>
    </source>
</evidence>
<dbReference type="CDD" id="cd07377">
    <property type="entry name" value="WHTH_GntR"/>
    <property type="match status" value="1"/>
</dbReference>
<dbReference type="SMART" id="SM00345">
    <property type="entry name" value="HTH_GNTR"/>
    <property type="match status" value="1"/>
</dbReference>
<dbReference type="EMBL" id="FNEM01000001">
    <property type="protein sequence ID" value="SDI42934.1"/>
    <property type="molecule type" value="Genomic_DNA"/>
</dbReference>
<dbReference type="OrthoDB" id="5450856at2"/>
<evidence type="ECO:0000259" key="7">
    <source>
        <dbReference type="PROSITE" id="PS50949"/>
    </source>
</evidence>
<dbReference type="FunFam" id="1.10.10.10:FF:000048">
    <property type="entry name" value="Pyruvate dehydrogenase complex transcriptional repressor"/>
    <property type="match status" value="1"/>
</dbReference>